<feature type="transmembrane region" description="Helical" evidence="1">
    <location>
        <begin position="100"/>
        <end position="120"/>
    </location>
</feature>
<dbReference type="EMBL" id="CP035503">
    <property type="protein sequence ID" value="QDL38350.1"/>
    <property type="molecule type" value="Genomic_DNA"/>
</dbReference>
<evidence type="ECO:0000256" key="1">
    <source>
        <dbReference type="SAM" id="Phobius"/>
    </source>
</evidence>
<evidence type="ECO:0008006" key="4">
    <source>
        <dbReference type="Google" id="ProtNLM"/>
    </source>
</evidence>
<accession>A0A515DDB6</accession>
<feature type="transmembrane region" description="Helical" evidence="1">
    <location>
        <begin position="132"/>
        <end position="151"/>
    </location>
</feature>
<gene>
    <name evidence="2" type="ORF">EUB48_14415</name>
</gene>
<name>A0A515DDB6_9BURK</name>
<keyword evidence="1" id="KW-1133">Transmembrane helix</keyword>
<evidence type="ECO:0000313" key="3">
    <source>
        <dbReference type="Proteomes" id="UP000316798"/>
    </source>
</evidence>
<dbReference type="Pfam" id="PF20327">
    <property type="entry name" value="DUF6622"/>
    <property type="match status" value="1"/>
</dbReference>
<dbReference type="AlphaFoldDB" id="A0A515DDB6"/>
<feature type="transmembrane region" description="Helical" evidence="1">
    <location>
        <begin position="37"/>
        <end position="54"/>
    </location>
</feature>
<evidence type="ECO:0000313" key="2">
    <source>
        <dbReference type="EMBL" id="QDL38350.1"/>
    </source>
</evidence>
<dbReference type="Proteomes" id="UP000316798">
    <property type="component" value="Chromosome"/>
</dbReference>
<proteinExistence type="predicted"/>
<dbReference type="OrthoDB" id="3034721at2"/>
<dbReference type="KEGG" id="rhf:EUB48_14415"/>
<keyword evidence="1" id="KW-0812">Transmembrane</keyword>
<reference evidence="2 3" key="1">
    <citation type="submission" date="2019-01" db="EMBL/GenBank/DDBJ databases">
        <title>Genomic insights into a novel species Rhodoferax sp.</title>
        <authorList>
            <person name="Jin L."/>
        </authorList>
    </citation>
    <scope>NUCLEOTIDE SEQUENCE [LARGE SCALE GENOMIC DNA]</scope>
    <source>
        <strain evidence="2 3">CHu59-6-5</strain>
    </source>
</reference>
<organism evidence="2 3">
    <name type="scientific">Rhodoferax sediminis</name>
    <dbReference type="NCBI Taxonomy" id="2509614"/>
    <lineage>
        <taxon>Bacteria</taxon>
        <taxon>Pseudomonadati</taxon>
        <taxon>Pseudomonadota</taxon>
        <taxon>Betaproteobacteria</taxon>
        <taxon>Burkholderiales</taxon>
        <taxon>Comamonadaceae</taxon>
        <taxon>Rhodoferax</taxon>
    </lineage>
</organism>
<feature type="transmembrane region" description="Helical" evidence="1">
    <location>
        <begin position="60"/>
        <end position="79"/>
    </location>
</feature>
<dbReference type="InterPro" id="IPR046730">
    <property type="entry name" value="DUF6622"/>
</dbReference>
<keyword evidence="3" id="KW-1185">Reference proteome</keyword>
<feature type="transmembrane region" description="Helical" evidence="1">
    <location>
        <begin position="6"/>
        <end position="25"/>
    </location>
</feature>
<keyword evidence="1" id="KW-0472">Membrane</keyword>
<sequence length="175" mass="18735">MLFQIIIHTPAWVWGLLLALAWLGASQLFTRSVPLRRATVLPLAMVALSLYGAISAFGAAPQAVLAWLVAGALAAWLVLQRPLPARTRFDAATRRFTVPGSGVPLALMMGIFLTKYFVGVTLAMQPALAHDAGFTLAFGTLYGAFSGVFAARGARLWRLALQHERSTLSATTLNA</sequence>
<protein>
    <recommendedName>
        <fullName evidence="4">Transmembrane protein</fullName>
    </recommendedName>
</protein>
<dbReference type="RefSeq" id="WP_142819799.1">
    <property type="nucleotide sequence ID" value="NZ_CP035503.1"/>
</dbReference>